<sequence>MSGEVNESIAFLLGLNEFQDANAGSAPEANMGTNSLLHGLNTLPSAPAESNEEAANHFANQLSLWTTASFSFDGPMGHALIADDEKDEKKDKVDDRVDDEERHRAMAASSAHSNAARDKMRALDRDPVEAQGGMPQAQNLPGPTMPPLPTPISLSPASFQHLPGSTAPVVGATSHAVPHAPTAATSGNATEPHIPWTSSFAPPSVGTSTATPASTSARGAENGGAWDLTSTLALQYLLSKNPSMLSNLWPNGVPPSAVASSSSSSSSNTPAPAMNPSVWPPTAPTFTPPSQGGTDGLPLPTLPPRTDSNASSLPSLQRKRSFPASTASASTQASRGSGDGSNSPTGLASTSTSASSSQAAPARGRAAGSTLADRVKLVDTGNPEADAEANRLAIEEDKRRRNTAASARFRIKKKQREAALEMSARELEAQVHELKQENERLRTENDWLRRLITSRPDGLSTLFGASMPTVFGGLPGMPMPPPVAAPSSNTQAPPPPTTQPEESAPASFPDTTAPDSKKSL</sequence>
<dbReference type="AlphaFoldDB" id="A0A0M8MT72"/>
<evidence type="ECO:0000256" key="1">
    <source>
        <dbReference type="ARBA" id="ARBA00004123"/>
    </source>
</evidence>
<dbReference type="InterPro" id="IPR046347">
    <property type="entry name" value="bZIP_sf"/>
</dbReference>
<dbReference type="SUPFAM" id="SSF57959">
    <property type="entry name" value="Leucine zipper domain"/>
    <property type="match status" value="1"/>
</dbReference>
<dbReference type="RefSeq" id="XP_017991486.1">
    <property type="nucleotide sequence ID" value="XM_018136388.1"/>
</dbReference>
<dbReference type="Proteomes" id="UP000037751">
    <property type="component" value="Unassembled WGS sequence"/>
</dbReference>
<feature type="compositionally biased region" description="Low complexity" evidence="7">
    <location>
        <begin position="343"/>
        <end position="370"/>
    </location>
</feature>
<evidence type="ECO:0000256" key="7">
    <source>
        <dbReference type="SAM" id="MobiDB-lite"/>
    </source>
</evidence>
<feature type="region of interest" description="Disordered" evidence="7">
    <location>
        <begin position="254"/>
        <end position="405"/>
    </location>
</feature>
<proteinExistence type="predicted"/>
<feature type="compositionally biased region" description="Low complexity" evidence="7">
    <location>
        <begin position="296"/>
        <end position="307"/>
    </location>
</feature>
<reference evidence="9 10" key="1">
    <citation type="submission" date="2015-07" db="EMBL/GenBank/DDBJ databases">
        <title>Draft Genome Sequence of Malassezia furfur CBS1878 and Malassezia pachydermatis CBS1879.</title>
        <authorList>
            <person name="Triana S."/>
            <person name="Ohm R."/>
            <person name="Gonzalez A."/>
            <person name="DeCock H."/>
            <person name="Restrepo S."/>
            <person name="Celis A."/>
        </authorList>
    </citation>
    <scope>NUCLEOTIDE SEQUENCE [LARGE SCALE GENOMIC DNA]</scope>
    <source>
        <strain evidence="9 10">CBS 1879</strain>
    </source>
</reference>
<dbReference type="GO" id="GO:0001228">
    <property type="term" value="F:DNA-binding transcription activator activity, RNA polymerase II-specific"/>
    <property type="evidence" value="ECO:0007669"/>
    <property type="project" value="TreeGrafter"/>
</dbReference>
<dbReference type="EMBL" id="LGAV01000005">
    <property type="protein sequence ID" value="KOS13854.1"/>
    <property type="molecule type" value="Genomic_DNA"/>
</dbReference>
<dbReference type="STRING" id="77020.A0A0M8MT72"/>
<comment type="caution">
    <text evidence="9">The sequence shown here is derived from an EMBL/GenBank/DDBJ whole genome shotgun (WGS) entry which is preliminary data.</text>
</comment>
<evidence type="ECO:0000256" key="3">
    <source>
        <dbReference type="ARBA" id="ARBA00023125"/>
    </source>
</evidence>
<keyword evidence="5" id="KW-0539">Nucleus</keyword>
<dbReference type="SMART" id="SM00338">
    <property type="entry name" value="BRLZ"/>
    <property type="match status" value="1"/>
</dbReference>
<feature type="compositionally biased region" description="Pro residues" evidence="7">
    <location>
        <begin position="278"/>
        <end position="287"/>
    </location>
</feature>
<dbReference type="Pfam" id="PF07716">
    <property type="entry name" value="bZIP_2"/>
    <property type="match status" value="1"/>
</dbReference>
<keyword evidence="4" id="KW-0804">Transcription</keyword>
<keyword evidence="10" id="KW-1185">Reference proteome</keyword>
<keyword evidence="6" id="KW-0175">Coiled coil</keyword>
<feature type="compositionally biased region" description="Low complexity" evidence="7">
    <location>
        <begin position="254"/>
        <end position="277"/>
    </location>
</feature>
<feature type="compositionally biased region" description="Low complexity" evidence="7">
    <location>
        <begin position="201"/>
        <end position="217"/>
    </location>
</feature>
<dbReference type="Gene3D" id="1.20.5.170">
    <property type="match status" value="1"/>
</dbReference>
<feature type="region of interest" description="Disordered" evidence="7">
    <location>
        <begin position="81"/>
        <end position="224"/>
    </location>
</feature>
<feature type="compositionally biased region" description="Low complexity" evidence="7">
    <location>
        <begin position="324"/>
        <end position="334"/>
    </location>
</feature>
<feature type="compositionally biased region" description="Basic and acidic residues" evidence="7">
    <location>
        <begin position="81"/>
        <end position="104"/>
    </location>
</feature>
<evidence type="ECO:0000313" key="10">
    <source>
        <dbReference type="Proteomes" id="UP000037751"/>
    </source>
</evidence>
<dbReference type="PROSITE" id="PS00036">
    <property type="entry name" value="BZIP_BASIC"/>
    <property type="match status" value="1"/>
</dbReference>
<dbReference type="PANTHER" id="PTHR13044">
    <property type="entry name" value="ACTIVATING TRANSCRIPTION FACTOR ATF 4/5"/>
    <property type="match status" value="1"/>
</dbReference>
<keyword evidence="3" id="KW-0238">DNA-binding</keyword>
<evidence type="ECO:0000256" key="2">
    <source>
        <dbReference type="ARBA" id="ARBA00023015"/>
    </source>
</evidence>
<feature type="region of interest" description="Disordered" evidence="7">
    <location>
        <begin position="473"/>
        <end position="520"/>
    </location>
</feature>
<evidence type="ECO:0000256" key="5">
    <source>
        <dbReference type="ARBA" id="ARBA00023242"/>
    </source>
</evidence>
<evidence type="ECO:0000256" key="4">
    <source>
        <dbReference type="ARBA" id="ARBA00023163"/>
    </source>
</evidence>
<keyword evidence="2" id="KW-0805">Transcription regulation</keyword>
<dbReference type="CDD" id="cd14705">
    <property type="entry name" value="bZIP_Zip1"/>
    <property type="match status" value="1"/>
</dbReference>
<dbReference type="GeneID" id="28728263"/>
<accession>A0A0M8MT72</accession>
<dbReference type="PANTHER" id="PTHR13044:SF14">
    <property type="entry name" value="CRYPTOCEPHAL, ISOFORM A"/>
    <property type="match status" value="1"/>
</dbReference>
<dbReference type="VEuPathDB" id="FungiDB:Malapachy_1892"/>
<dbReference type="GO" id="GO:0005634">
    <property type="term" value="C:nucleus"/>
    <property type="evidence" value="ECO:0007669"/>
    <property type="project" value="UniProtKB-SubCell"/>
</dbReference>
<feature type="domain" description="BZIP" evidence="8">
    <location>
        <begin position="396"/>
        <end position="455"/>
    </location>
</feature>
<name>A0A0M8MT72_9BASI</name>
<feature type="compositionally biased region" description="Basic and acidic residues" evidence="7">
    <location>
        <begin position="115"/>
        <end position="128"/>
    </location>
</feature>
<dbReference type="GO" id="GO:0000977">
    <property type="term" value="F:RNA polymerase II transcription regulatory region sequence-specific DNA binding"/>
    <property type="evidence" value="ECO:0007669"/>
    <property type="project" value="TreeGrafter"/>
</dbReference>
<dbReference type="PROSITE" id="PS50217">
    <property type="entry name" value="BZIP"/>
    <property type="match status" value="1"/>
</dbReference>
<dbReference type="InterPro" id="IPR004827">
    <property type="entry name" value="bZIP"/>
</dbReference>
<feature type="coiled-coil region" evidence="6">
    <location>
        <begin position="417"/>
        <end position="451"/>
    </location>
</feature>
<protein>
    <submittedName>
        <fullName evidence="9">Regulatory protein cys-3</fullName>
    </submittedName>
</protein>
<dbReference type="OrthoDB" id="1939598at2759"/>
<comment type="subcellular location">
    <subcellularLocation>
        <location evidence="1">Nucleus</location>
    </subcellularLocation>
</comment>
<gene>
    <name evidence="9" type="ORF">Malapachy_1892</name>
</gene>
<organism evidence="9 10">
    <name type="scientific">Malassezia pachydermatis</name>
    <dbReference type="NCBI Taxonomy" id="77020"/>
    <lineage>
        <taxon>Eukaryota</taxon>
        <taxon>Fungi</taxon>
        <taxon>Dikarya</taxon>
        <taxon>Basidiomycota</taxon>
        <taxon>Ustilaginomycotina</taxon>
        <taxon>Malasseziomycetes</taxon>
        <taxon>Malasseziales</taxon>
        <taxon>Malasseziaceae</taxon>
        <taxon>Malassezia</taxon>
    </lineage>
</organism>
<evidence type="ECO:0000259" key="8">
    <source>
        <dbReference type="PROSITE" id="PS50217"/>
    </source>
</evidence>
<evidence type="ECO:0000256" key="6">
    <source>
        <dbReference type="SAM" id="Coils"/>
    </source>
</evidence>
<evidence type="ECO:0000313" key="9">
    <source>
        <dbReference type="EMBL" id="KOS13854.1"/>
    </source>
</evidence>